<accession>A0A0J7Y4H3</accession>
<evidence type="ECO:0000256" key="1">
    <source>
        <dbReference type="SAM" id="MobiDB-lite"/>
    </source>
</evidence>
<dbReference type="EMBL" id="JACT01000001">
    <property type="protein sequence ID" value="KMS58826.1"/>
    <property type="molecule type" value="Genomic_DNA"/>
</dbReference>
<proteinExistence type="predicted"/>
<dbReference type="AlphaFoldDB" id="A0A0J7Y4H3"/>
<gene>
    <name evidence="2" type="ORF">V473_08940</name>
</gene>
<organism evidence="2 3">
    <name type="scientific">Sphingobium cupriresistens LL01</name>
    <dbReference type="NCBI Taxonomy" id="1420583"/>
    <lineage>
        <taxon>Bacteria</taxon>
        <taxon>Pseudomonadati</taxon>
        <taxon>Pseudomonadota</taxon>
        <taxon>Alphaproteobacteria</taxon>
        <taxon>Sphingomonadales</taxon>
        <taxon>Sphingomonadaceae</taxon>
        <taxon>Sphingobium</taxon>
    </lineage>
</organism>
<feature type="region of interest" description="Disordered" evidence="1">
    <location>
        <begin position="702"/>
        <end position="726"/>
    </location>
</feature>
<evidence type="ECO:0000313" key="3">
    <source>
        <dbReference type="Proteomes" id="UP000052232"/>
    </source>
</evidence>
<comment type="caution">
    <text evidence="2">The sequence shown here is derived from an EMBL/GenBank/DDBJ whole genome shotgun (WGS) entry which is preliminary data.</text>
</comment>
<protein>
    <submittedName>
        <fullName evidence="2">Uncharacterized protein</fullName>
    </submittedName>
</protein>
<reference evidence="2 3" key="1">
    <citation type="journal article" date="2015" name="G3 (Bethesda)">
        <title>Insights into Ongoing Evolution of the Hexachlorocyclohexane Catabolic Pathway from Comparative Genomics of Ten Sphingomonadaceae Strains.</title>
        <authorList>
            <person name="Pearce S.L."/>
            <person name="Oakeshott J.G."/>
            <person name="Pandey G."/>
        </authorList>
    </citation>
    <scope>NUCLEOTIDE SEQUENCE [LARGE SCALE GENOMIC DNA]</scope>
    <source>
        <strain evidence="2 3">LL01</strain>
    </source>
</reference>
<name>A0A0J7Y4H3_9SPHN</name>
<dbReference type="STRING" id="1420583.V473_08940"/>
<sequence length="755" mass="84133">MSDTARLVGYLAPSAEQEGFVLPVFRTDGANGLCIQQIGHDGIIIGFEQIFPEALCDAPSGTSVMVATGEPSLWGFTDRSGAAIFEQRQGLERRLRKELSEERDPFLQLQIARFCGAEAELAGAWSAAFSRLERHSPKSALAWRDMVVLPAAIRSAVAQVASDHGLGDDERDWDEAIETLTRNDRLHLVLAPDLYRLFKDVPSAREQLEDQTKLVRRAFDLRTDRLLIRQLISPYRQEALSSAAGRSRFSLLSLGRMAENVTSNLFPRIVNDRTFLGRKPPGRQSPPDVVMVVQNHEIAHVTQLPCDLGSLDFGKPDELFIMFEMGIDHLRYVELACTLATQYRGRGMRVTAIIPHLPDHLFEPAEHSADIPTQLSEAFSAIWFLSDRSADVRQTLPYGPGRSPLAASRHLEFLLGHRSEWKEEIARPYGVDVIVAGSAAGARRISVLLEHAFLRLLHAEFALEDAYELVVATGVAPERHKQEIEAFAEHLFPQASLMLAPVMRVSGGHGEVVLAAKVPSMRAVSDRHFEEVCARQLIRANWEILESLDDGPGFVMVEGEERYEVECRLSSRSYDANRDNGDTRGWGGDNIIVVGEPVRQRAFLRHVLNGRTMIHYSRIPALRSIIRRRYDYALTALRRGQIDIEQDVIPACLNWLAVQQQVHALLPGKARISLTTHEAAAEYRIGTDFLSLDLPMLVSPRSTRRQSIPGQPIGGQADAPRSLEPRAVRAPKTVTVTARIVLLRSGWEITDLVSA</sequence>
<dbReference type="PATRIC" id="fig|1420583.3.peg.1795"/>
<dbReference type="RefSeq" id="WP_066602650.1">
    <property type="nucleotide sequence ID" value="NZ_KQ130434.1"/>
</dbReference>
<keyword evidence="3" id="KW-1185">Reference proteome</keyword>
<dbReference type="Proteomes" id="UP000052232">
    <property type="component" value="Unassembled WGS sequence"/>
</dbReference>
<evidence type="ECO:0000313" key="2">
    <source>
        <dbReference type="EMBL" id="KMS58826.1"/>
    </source>
</evidence>